<dbReference type="EMBL" id="KL273048">
    <property type="protein sequence ID" value="KFZ64992.1"/>
    <property type="molecule type" value="Genomic_DNA"/>
</dbReference>
<dbReference type="OrthoDB" id="426210at2759"/>
<name>A0A094L693_PODCR</name>
<dbReference type="Proteomes" id="UP000053854">
    <property type="component" value="Unassembled WGS sequence"/>
</dbReference>
<sequence length="54" mass="6635">GLELHQGKFRLDIQKHFFTERVIRHWNRLPMETVESPFLEVFQRRVEVALRNMV</sequence>
<organism evidence="1 2">
    <name type="scientific">Podiceps cristatus</name>
    <name type="common">Great crested grebe</name>
    <dbReference type="NCBI Taxonomy" id="345573"/>
    <lineage>
        <taxon>Eukaryota</taxon>
        <taxon>Metazoa</taxon>
        <taxon>Chordata</taxon>
        <taxon>Craniata</taxon>
        <taxon>Vertebrata</taxon>
        <taxon>Euteleostomi</taxon>
        <taxon>Archelosauria</taxon>
        <taxon>Archosauria</taxon>
        <taxon>Dinosauria</taxon>
        <taxon>Saurischia</taxon>
        <taxon>Theropoda</taxon>
        <taxon>Coelurosauria</taxon>
        <taxon>Aves</taxon>
        <taxon>Neognathae</taxon>
        <taxon>Neoaves</taxon>
        <taxon>Mirandornithes</taxon>
        <taxon>Podicipediformes</taxon>
        <taxon>Podicipedidae</taxon>
        <taxon>Podiceps</taxon>
    </lineage>
</organism>
<protein>
    <submittedName>
        <fullName evidence="1">Uncharacterized protein</fullName>
    </submittedName>
</protein>
<keyword evidence="2" id="KW-1185">Reference proteome</keyword>
<reference evidence="1 2" key="1">
    <citation type="submission" date="2014-04" db="EMBL/GenBank/DDBJ databases">
        <title>Genome evolution of avian class.</title>
        <authorList>
            <person name="Zhang G."/>
            <person name="Li C."/>
        </authorList>
    </citation>
    <scope>NUCLEOTIDE SEQUENCE [LARGE SCALE GENOMIC DNA]</scope>
    <source>
        <strain evidence="1">BGI_N338</strain>
    </source>
</reference>
<proteinExistence type="predicted"/>
<feature type="non-terminal residue" evidence="1">
    <location>
        <position position="54"/>
    </location>
</feature>
<feature type="non-terminal residue" evidence="1">
    <location>
        <position position="1"/>
    </location>
</feature>
<gene>
    <name evidence="1" type="ORF">N338_01442</name>
</gene>
<evidence type="ECO:0000313" key="1">
    <source>
        <dbReference type="EMBL" id="KFZ64992.1"/>
    </source>
</evidence>
<dbReference type="AlphaFoldDB" id="A0A094L693"/>
<accession>A0A094L693</accession>
<evidence type="ECO:0000313" key="2">
    <source>
        <dbReference type="Proteomes" id="UP000053854"/>
    </source>
</evidence>